<evidence type="ECO:0000313" key="6">
    <source>
        <dbReference type="Proteomes" id="UP000297891"/>
    </source>
</evidence>
<accession>A0A5F1Z6W1</accession>
<comment type="similarity">
    <text evidence="1">Belongs to the peptidase S1C family.</text>
</comment>
<gene>
    <name evidence="5" type="ORF">EHQ30_01435</name>
</gene>
<evidence type="ECO:0000256" key="3">
    <source>
        <dbReference type="ARBA" id="ARBA00022801"/>
    </source>
</evidence>
<dbReference type="RefSeq" id="WP_135676531.1">
    <property type="nucleotide sequence ID" value="NZ_RQFP01000001.1"/>
</dbReference>
<dbReference type="EMBL" id="RQFP01000001">
    <property type="protein sequence ID" value="TGK95328.1"/>
    <property type="molecule type" value="Genomic_DNA"/>
</dbReference>
<dbReference type="InterPro" id="IPR036034">
    <property type="entry name" value="PDZ_sf"/>
</dbReference>
<feature type="domain" description="PDZ" evidence="4">
    <location>
        <begin position="226"/>
        <end position="318"/>
    </location>
</feature>
<dbReference type="GO" id="GO:0006508">
    <property type="term" value="P:proteolysis"/>
    <property type="evidence" value="ECO:0007669"/>
    <property type="project" value="UniProtKB-KW"/>
</dbReference>
<dbReference type="AlphaFoldDB" id="A0A5F1Z6W1"/>
<dbReference type="Gene3D" id="2.40.10.120">
    <property type="match status" value="1"/>
</dbReference>
<dbReference type="SUPFAM" id="SSF50494">
    <property type="entry name" value="Trypsin-like serine proteases"/>
    <property type="match status" value="1"/>
</dbReference>
<dbReference type="SUPFAM" id="SSF50156">
    <property type="entry name" value="PDZ domain-like"/>
    <property type="match status" value="1"/>
</dbReference>
<proteinExistence type="inferred from homology"/>
<dbReference type="PROSITE" id="PS50106">
    <property type="entry name" value="PDZ"/>
    <property type="match status" value="1"/>
</dbReference>
<dbReference type="Pfam" id="PF13180">
    <property type="entry name" value="PDZ_2"/>
    <property type="match status" value="1"/>
</dbReference>
<keyword evidence="3" id="KW-0378">Hydrolase</keyword>
<dbReference type="PANTHER" id="PTHR22939">
    <property type="entry name" value="SERINE PROTEASE FAMILY S1C HTRA-RELATED"/>
    <property type="match status" value="1"/>
</dbReference>
<dbReference type="PANTHER" id="PTHR22939:SF129">
    <property type="entry name" value="SERINE PROTEASE HTRA2, MITOCHONDRIAL"/>
    <property type="match status" value="1"/>
</dbReference>
<keyword evidence="6" id="KW-1185">Reference proteome</keyword>
<dbReference type="Gene3D" id="2.30.42.10">
    <property type="match status" value="1"/>
</dbReference>
<evidence type="ECO:0000256" key="1">
    <source>
        <dbReference type="ARBA" id="ARBA00010541"/>
    </source>
</evidence>
<keyword evidence="2" id="KW-0645">Protease</keyword>
<name>A0A5F1Z6W1_9LEPT</name>
<dbReference type="InterPro" id="IPR001940">
    <property type="entry name" value="Peptidase_S1C"/>
</dbReference>
<comment type="caution">
    <text evidence="5">The sequence shown here is derived from an EMBL/GenBank/DDBJ whole genome shotgun (WGS) entry which is preliminary data.</text>
</comment>
<sequence>MKPSFQNCFYIPLIISLFFSCKTESENPNKRIFSENVSRTVSISIENEELLGKKRWVGSGFLISKDGYLLTCAHVIGNYEKKIVVRLGGNGKRYLGKVIASDLQKDILLVALDTDDSFEYFELNSDQKAERGESYYSISSPLGLEESFNIGVVSDPERVGVDSILSEVSFLQVNQSILPGSSGSALFDANGRLMGMAQFQLKNSEYNQQGIGFAILPKFLSEFVSSVKLTKFSKEEIQRGIVEVPTITDFLVQNLNLPSKEGILISYLVEKSSAEVSGLKRYDLIVEINGKKIRSNEEMNLLFKNSSPAERLQIKVIRNRSEKVLYLDSFRKK</sequence>
<evidence type="ECO:0000259" key="4">
    <source>
        <dbReference type="PROSITE" id="PS50106"/>
    </source>
</evidence>
<dbReference type="SMART" id="SM00228">
    <property type="entry name" value="PDZ"/>
    <property type="match status" value="1"/>
</dbReference>
<evidence type="ECO:0000256" key="2">
    <source>
        <dbReference type="ARBA" id="ARBA00022670"/>
    </source>
</evidence>
<dbReference type="PROSITE" id="PS51257">
    <property type="entry name" value="PROKAR_LIPOPROTEIN"/>
    <property type="match status" value="1"/>
</dbReference>
<protein>
    <submittedName>
        <fullName evidence="5">PDZ domain-containing protein</fullName>
    </submittedName>
</protein>
<organism evidence="5 6">
    <name type="scientific">Leptospira brenneri</name>
    <dbReference type="NCBI Taxonomy" id="2023182"/>
    <lineage>
        <taxon>Bacteria</taxon>
        <taxon>Pseudomonadati</taxon>
        <taxon>Spirochaetota</taxon>
        <taxon>Spirochaetia</taxon>
        <taxon>Leptospirales</taxon>
        <taxon>Leptospiraceae</taxon>
        <taxon>Leptospira</taxon>
    </lineage>
</organism>
<dbReference type="OrthoDB" id="321158at2"/>
<dbReference type="Proteomes" id="UP000297891">
    <property type="component" value="Unassembled WGS sequence"/>
</dbReference>
<dbReference type="GO" id="GO:0004252">
    <property type="term" value="F:serine-type endopeptidase activity"/>
    <property type="evidence" value="ECO:0007669"/>
    <property type="project" value="InterPro"/>
</dbReference>
<dbReference type="InterPro" id="IPR001478">
    <property type="entry name" value="PDZ"/>
</dbReference>
<dbReference type="InterPro" id="IPR009003">
    <property type="entry name" value="Peptidase_S1_PA"/>
</dbReference>
<dbReference type="Pfam" id="PF13365">
    <property type="entry name" value="Trypsin_2"/>
    <property type="match status" value="1"/>
</dbReference>
<reference evidence="5" key="1">
    <citation type="journal article" date="2019" name="PLoS Negl. Trop. Dis.">
        <title>Revisiting the worldwide diversity of Leptospira species in the environment.</title>
        <authorList>
            <person name="Vincent A.T."/>
            <person name="Schiettekatte O."/>
            <person name="Bourhy P."/>
            <person name="Veyrier F.J."/>
            <person name="Picardeau M."/>
        </authorList>
    </citation>
    <scope>NUCLEOTIDE SEQUENCE [LARGE SCALE GENOMIC DNA]</scope>
    <source>
        <strain evidence="5">201800277</strain>
    </source>
</reference>
<dbReference type="PRINTS" id="PR00834">
    <property type="entry name" value="PROTEASES2C"/>
</dbReference>
<evidence type="ECO:0000313" key="5">
    <source>
        <dbReference type="EMBL" id="TGK95328.1"/>
    </source>
</evidence>